<dbReference type="Proteomes" id="UP001274896">
    <property type="component" value="Unassembled WGS sequence"/>
</dbReference>
<feature type="compositionally biased region" description="Pro residues" evidence="1">
    <location>
        <begin position="57"/>
        <end position="67"/>
    </location>
</feature>
<reference evidence="2" key="1">
    <citation type="submission" date="2023-06" db="EMBL/GenBank/DDBJ databases">
        <title>Male Hemibagrus guttatus genome.</title>
        <authorList>
            <person name="Bian C."/>
        </authorList>
    </citation>
    <scope>NUCLEOTIDE SEQUENCE</scope>
    <source>
        <strain evidence="2">Male_cb2023</strain>
        <tissue evidence="2">Muscle</tissue>
    </source>
</reference>
<feature type="region of interest" description="Disordered" evidence="1">
    <location>
        <begin position="1"/>
        <end position="21"/>
    </location>
</feature>
<dbReference type="GO" id="GO:0004190">
    <property type="term" value="F:aspartic-type endopeptidase activity"/>
    <property type="evidence" value="ECO:0007669"/>
    <property type="project" value="InterPro"/>
</dbReference>
<evidence type="ECO:0000313" key="2">
    <source>
        <dbReference type="EMBL" id="KAK3510571.1"/>
    </source>
</evidence>
<protein>
    <recommendedName>
        <fullName evidence="4">CCHC-type domain-containing protein</fullName>
    </recommendedName>
</protein>
<feature type="compositionally biased region" description="Low complexity" evidence="1">
    <location>
        <begin position="1"/>
        <end position="10"/>
    </location>
</feature>
<dbReference type="InterPro" id="IPR032567">
    <property type="entry name" value="RTL1-rel"/>
</dbReference>
<dbReference type="GO" id="GO:0006508">
    <property type="term" value="P:proteolysis"/>
    <property type="evidence" value="ECO:0007669"/>
    <property type="project" value="InterPro"/>
</dbReference>
<evidence type="ECO:0008006" key="4">
    <source>
        <dbReference type="Google" id="ProtNLM"/>
    </source>
</evidence>
<dbReference type="PANTHER" id="PTHR15503:SF22">
    <property type="entry name" value="TRANSPOSON TY3-I GAG POLYPROTEIN"/>
    <property type="match status" value="1"/>
</dbReference>
<dbReference type="EMBL" id="JAUCMX010000025">
    <property type="protein sequence ID" value="KAK3510571.1"/>
    <property type="molecule type" value="Genomic_DNA"/>
</dbReference>
<evidence type="ECO:0000256" key="1">
    <source>
        <dbReference type="SAM" id="MobiDB-lite"/>
    </source>
</evidence>
<comment type="caution">
    <text evidence="2">The sequence shown here is derived from an EMBL/GenBank/DDBJ whole genome shotgun (WGS) entry which is preliminary data.</text>
</comment>
<keyword evidence="3" id="KW-1185">Reference proteome</keyword>
<gene>
    <name evidence="2" type="ORF">QTP70_010588</name>
</gene>
<dbReference type="AlphaFoldDB" id="A0AAE0ULU7"/>
<organism evidence="2 3">
    <name type="scientific">Hemibagrus guttatus</name>
    <dbReference type="NCBI Taxonomy" id="175788"/>
    <lineage>
        <taxon>Eukaryota</taxon>
        <taxon>Metazoa</taxon>
        <taxon>Chordata</taxon>
        <taxon>Craniata</taxon>
        <taxon>Vertebrata</taxon>
        <taxon>Euteleostomi</taxon>
        <taxon>Actinopterygii</taxon>
        <taxon>Neopterygii</taxon>
        <taxon>Teleostei</taxon>
        <taxon>Ostariophysi</taxon>
        <taxon>Siluriformes</taxon>
        <taxon>Bagridae</taxon>
        <taxon>Hemibagrus</taxon>
    </lineage>
</organism>
<evidence type="ECO:0000313" key="3">
    <source>
        <dbReference type="Proteomes" id="UP001274896"/>
    </source>
</evidence>
<dbReference type="PROSITE" id="PS00141">
    <property type="entry name" value="ASP_PROTEASE"/>
    <property type="match status" value="1"/>
</dbReference>
<dbReference type="InterPro" id="IPR001969">
    <property type="entry name" value="Aspartic_peptidase_AS"/>
</dbReference>
<sequence length="277" mass="30779">MDPAAAAAGGQPLQDTSPPTDPAELRAIIVRQGALIRSFQDQVEALQSQLQITSTAAPPPLRDPPAPCGESPRLTMPEKYGSADRCRGFLCQCENFFAHQPGVYRNDGTKCAFLLSLLMGRALDWAFTVWNEDPQIRTSFTYFAGMIREVFDLRPDYPRPCEPMQLGRSWLTEREHQQCTQMRLCYYCGGSGHLIHWCSEKPSSAQVALIDSGAAINLIDTALVEELQIPTIPCMPSLRITAIDSQPMGGGYLTHQTELLDFKVGLFHREHLAFYAC</sequence>
<proteinExistence type="predicted"/>
<feature type="region of interest" description="Disordered" evidence="1">
    <location>
        <begin position="54"/>
        <end position="74"/>
    </location>
</feature>
<dbReference type="PANTHER" id="PTHR15503">
    <property type="entry name" value="LDOC1 RELATED"/>
    <property type="match status" value="1"/>
</dbReference>
<name>A0AAE0ULU7_9TELE</name>
<accession>A0AAE0ULU7</accession>
<dbReference type="CDD" id="cd00303">
    <property type="entry name" value="retropepsin_like"/>
    <property type="match status" value="1"/>
</dbReference>